<organism evidence="3 4">
    <name type="scientific">Micromonospora pattaloongensis</name>
    <dbReference type="NCBI Taxonomy" id="405436"/>
    <lineage>
        <taxon>Bacteria</taxon>
        <taxon>Bacillati</taxon>
        <taxon>Actinomycetota</taxon>
        <taxon>Actinomycetes</taxon>
        <taxon>Micromonosporales</taxon>
        <taxon>Micromonosporaceae</taxon>
        <taxon>Micromonospora</taxon>
    </lineage>
</organism>
<dbReference type="AlphaFoldDB" id="A0A1H3JQD8"/>
<feature type="region of interest" description="Disordered" evidence="1">
    <location>
        <begin position="29"/>
        <end position="146"/>
    </location>
</feature>
<dbReference type="EMBL" id="FNPH01000002">
    <property type="protein sequence ID" value="SDY42121.1"/>
    <property type="molecule type" value="Genomic_DNA"/>
</dbReference>
<feature type="compositionally biased region" description="Gly residues" evidence="1">
    <location>
        <begin position="121"/>
        <end position="146"/>
    </location>
</feature>
<feature type="signal peptide" evidence="2">
    <location>
        <begin position="1"/>
        <end position="22"/>
    </location>
</feature>
<sequence>MAPTRRKSVSVTLGVTSLLAVALTAACSPQRVDESSDDGGAEYGAVCADPQTQERLDDDDCDDDPSHQSRGSWYFIPVGRPYPAKGQKISGGSFTQPFGGSTVKYGGASATGGTATSGGRATTGGGAESGSVSRGGFGGKTGGSGS</sequence>
<feature type="compositionally biased region" description="Polar residues" evidence="1">
    <location>
        <begin position="90"/>
        <end position="99"/>
    </location>
</feature>
<proteinExistence type="predicted"/>
<keyword evidence="2" id="KW-0732">Signal</keyword>
<evidence type="ECO:0000313" key="3">
    <source>
        <dbReference type="EMBL" id="SDY42121.1"/>
    </source>
</evidence>
<evidence type="ECO:0008006" key="5">
    <source>
        <dbReference type="Google" id="ProtNLM"/>
    </source>
</evidence>
<evidence type="ECO:0000256" key="2">
    <source>
        <dbReference type="SAM" id="SignalP"/>
    </source>
</evidence>
<name>A0A1H3JQD8_9ACTN</name>
<feature type="compositionally biased region" description="Low complexity" evidence="1">
    <location>
        <begin position="106"/>
        <end position="120"/>
    </location>
</feature>
<evidence type="ECO:0000256" key="1">
    <source>
        <dbReference type="SAM" id="MobiDB-lite"/>
    </source>
</evidence>
<feature type="chain" id="PRO_5039119942" description="tRNA-dihydrouridine synthase" evidence="2">
    <location>
        <begin position="23"/>
        <end position="146"/>
    </location>
</feature>
<protein>
    <recommendedName>
        <fullName evidence="5">tRNA-dihydrouridine synthase</fullName>
    </recommendedName>
</protein>
<accession>A0A1H3JQD8</accession>
<dbReference type="STRING" id="405436.SAMN05444365_102213"/>
<reference evidence="4" key="1">
    <citation type="submission" date="2016-10" db="EMBL/GenBank/DDBJ databases">
        <authorList>
            <person name="Varghese N."/>
            <person name="Submissions S."/>
        </authorList>
    </citation>
    <scope>NUCLEOTIDE SEQUENCE [LARGE SCALE GENOMIC DNA]</scope>
    <source>
        <strain evidence="4">DSM 45245</strain>
    </source>
</reference>
<gene>
    <name evidence="3" type="ORF">SAMN05444365_102213</name>
</gene>
<keyword evidence="4" id="KW-1185">Reference proteome</keyword>
<dbReference type="Proteomes" id="UP000242415">
    <property type="component" value="Unassembled WGS sequence"/>
</dbReference>
<evidence type="ECO:0000313" key="4">
    <source>
        <dbReference type="Proteomes" id="UP000242415"/>
    </source>
</evidence>
<dbReference type="PROSITE" id="PS51257">
    <property type="entry name" value="PROKAR_LIPOPROTEIN"/>
    <property type="match status" value="1"/>
</dbReference>